<keyword evidence="2 5" id="KW-0812">Transmembrane</keyword>
<evidence type="ECO:0000256" key="4">
    <source>
        <dbReference type="ARBA" id="ARBA00023136"/>
    </source>
</evidence>
<protein>
    <submittedName>
        <fullName evidence="8">G_PROTEIN_RECEP_F1_2 domain-containing protein</fullName>
    </submittedName>
</protein>
<feature type="domain" description="G-protein coupled receptors family 1 profile" evidence="6">
    <location>
        <begin position="37"/>
        <end position="279"/>
    </location>
</feature>
<comment type="subcellular location">
    <subcellularLocation>
        <location evidence="1">Membrane</location>
    </subcellularLocation>
</comment>
<evidence type="ECO:0000313" key="7">
    <source>
        <dbReference type="Proteomes" id="UP000035680"/>
    </source>
</evidence>
<dbReference type="Proteomes" id="UP000035680">
    <property type="component" value="Unassembled WGS sequence"/>
</dbReference>
<keyword evidence="3 5" id="KW-1133">Transmembrane helix</keyword>
<evidence type="ECO:0000259" key="6">
    <source>
        <dbReference type="PROSITE" id="PS50262"/>
    </source>
</evidence>
<evidence type="ECO:0000313" key="8">
    <source>
        <dbReference type="WBParaSite" id="SVE_0346600.1"/>
    </source>
</evidence>
<proteinExistence type="predicted"/>
<evidence type="ECO:0000256" key="3">
    <source>
        <dbReference type="ARBA" id="ARBA00022989"/>
    </source>
</evidence>
<feature type="transmembrane region" description="Helical" evidence="5">
    <location>
        <begin position="133"/>
        <end position="158"/>
    </location>
</feature>
<feature type="transmembrane region" description="Helical" evidence="5">
    <location>
        <begin position="20"/>
        <end position="44"/>
    </location>
</feature>
<reference evidence="8" key="2">
    <citation type="submission" date="2015-08" db="UniProtKB">
        <authorList>
            <consortium name="WormBaseParasite"/>
        </authorList>
    </citation>
    <scope>IDENTIFICATION</scope>
</reference>
<feature type="transmembrane region" description="Helical" evidence="5">
    <location>
        <begin position="65"/>
        <end position="87"/>
    </location>
</feature>
<accession>A0A0K0F3T2</accession>
<evidence type="ECO:0000256" key="2">
    <source>
        <dbReference type="ARBA" id="ARBA00022692"/>
    </source>
</evidence>
<feature type="transmembrane region" description="Helical" evidence="5">
    <location>
        <begin position="99"/>
        <end position="121"/>
    </location>
</feature>
<evidence type="ECO:0000256" key="5">
    <source>
        <dbReference type="SAM" id="Phobius"/>
    </source>
</evidence>
<dbReference type="AlphaFoldDB" id="A0A0K0F3T2"/>
<dbReference type="WBParaSite" id="SVE_0346600.1">
    <property type="protein sequence ID" value="SVE_0346600.1"/>
    <property type="gene ID" value="SVE_0346600"/>
</dbReference>
<name>A0A0K0F3T2_STRVS</name>
<feature type="transmembrane region" description="Helical" evidence="5">
    <location>
        <begin position="260"/>
        <end position="283"/>
    </location>
</feature>
<feature type="transmembrane region" description="Helical" evidence="5">
    <location>
        <begin position="223"/>
        <end position="248"/>
    </location>
</feature>
<keyword evidence="4 5" id="KW-0472">Membrane</keyword>
<dbReference type="GO" id="GO:0016020">
    <property type="term" value="C:membrane"/>
    <property type="evidence" value="ECO:0007669"/>
    <property type="project" value="UniProtKB-SubCell"/>
</dbReference>
<dbReference type="PROSITE" id="PS50262">
    <property type="entry name" value="G_PROTEIN_RECEP_F1_2"/>
    <property type="match status" value="1"/>
</dbReference>
<keyword evidence="7" id="KW-1185">Reference proteome</keyword>
<organism evidence="7 8">
    <name type="scientific">Strongyloides venezuelensis</name>
    <name type="common">Threadworm</name>
    <dbReference type="NCBI Taxonomy" id="75913"/>
    <lineage>
        <taxon>Eukaryota</taxon>
        <taxon>Metazoa</taxon>
        <taxon>Ecdysozoa</taxon>
        <taxon>Nematoda</taxon>
        <taxon>Chromadorea</taxon>
        <taxon>Rhabditida</taxon>
        <taxon>Tylenchina</taxon>
        <taxon>Panagrolaimomorpha</taxon>
        <taxon>Strongyloidoidea</taxon>
        <taxon>Strongyloididae</taxon>
        <taxon>Strongyloides</taxon>
    </lineage>
</organism>
<sequence>MTNTKYTELFFEWYVPDLHYLSTAIELEILFIPIFIVNLFFFIFSFNSTSLKKRQYIKTYINTLAIHYLFLSILAFINCNWYIFAVIFGKGIHTLTCIIIHHLQYILITSIATIPAIFALYRVMLIVLNIKICITINCILWFILNFSSLFEIIHILFFNSVIVESSVCGKYIFSQNKLIHLIRTAVILLSPVFALILNFVTFDFFKKRNRREPESNVIKRERLILINITLQGILSILCQSPTAILTYLTQAYLINIPNMYYLISNFLLFSHFGISTLITIIFLKDVRQEICESFSGYVDHKLIKSFIKI</sequence>
<feature type="transmembrane region" description="Helical" evidence="5">
    <location>
        <begin position="178"/>
        <end position="202"/>
    </location>
</feature>
<dbReference type="InterPro" id="IPR017452">
    <property type="entry name" value="GPCR_Rhodpsn_7TM"/>
</dbReference>
<reference evidence="7" key="1">
    <citation type="submission" date="2014-07" db="EMBL/GenBank/DDBJ databases">
        <authorList>
            <person name="Martin A.A"/>
            <person name="De Silva N."/>
        </authorList>
    </citation>
    <scope>NUCLEOTIDE SEQUENCE</scope>
</reference>
<evidence type="ECO:0000256" key="1">
    <source>
        <dbReference type="ARBA" id="ARBA00004370"/>
    </source>
</evidence>